<dbReference type="RefSeq" id="WP_359781748.1">
    <property type="nucleotide sequence ID" value="NZ_JBEYRR010000010.1"/>
</dbReference>
<dbReference type="Proteomes" id="UP001553843">
    <property type="component" value="Unassembled WGS sequence"/>
</dbReference>
<proteinExistence type="predicted"/>
<accession>A0ABV3LZV4</accession>
<gene>
    <name evidence="1" type="ORF">AB0887_24000</name>
</gene>
<keyword evidence="2" id="KW-1185">Reference proteome</keyword>
<reference evidence="1 2" key="1">
    <citation type="submission" date="2024-06" db="EMBL/GenBank/DDBJ databases">
        <title>The Natural Products Discovery Center: Release of the First 8490 Sequenced Strains for Exploring Actinobacteria Biosynthetic Diversity.</title>
        <authorList>
            <person name="Kalkreuter E."/>
            <person name="Kautsar S.A."/>
            <person name="Yang D."/>
            <person name="Bader C.D."/>
            <person name="Teijaro C.N."/>
            <person name="Fluegel L."/>
            <person name="Davis C.M."/>
            <person name="Simpson J.R."/>
            <person name="Lauterbach L."/>
            <person name="Steele A.D."/>
            <person name="Gui C."/>
            <person name="Meng S."/>
            <person name="Li G."/>
            <person name="Viehrig K."/>
            <person name="Ye F."/>
            <person name="Su P."/>
            <person name="Kiefer A.F."/>
            <person name="Nichols A."/>
            <person name="Cepeda A.J."/>
            <person name="Yan W."/>
            <person name="Fan B."/>
            <person name="Jiang Y."/>
            <person name="Adhikari A."/>
            <person name="Zheng C.-J."/>
            <person name="Schuster L."/>
            <person name="Cowan T.M."/>
            <person name="Smanski M.J."/>
            <person name="Chevrette M.G."/>
            <person name="De Carvalho L.P.S."/>
            <person name="Shen B."/>
        </authorList>
    </citation>
    <scope>NUCLEOTIDE SEQUENCE [LARGE SCALE GENOMIC DNA]</scope>
    <source>
        <strain evidence="1 2">NPDC047833</strain>
    </source>
</reference>
<evidence type="ECO:0000313" key="2">
    <source>
        <dbReference type="Proteomes" id="UP001553843"/>
    </source>
</evidence>
<dbReference type="EMBL" id="JBEYRS010000010">
    <property type="protein sequence ID" value="MEW2364996.1"/>
    <property type="molecule type" value="Genomic_DNA"/>
</dbReference>
<comment type="caution">
    <text evidence="1">The sequence shown here is derived from an EMBL/GenBank/DDBJ whole genome shotgun (WGS) entry which is preliminary data.</text>
</comment>
<sequence>MLRSDNVSMGTATITPVANKPTSITLSGGNIKGKNFRAFVTPATSGSGKTVVGVGVTAVSSSGLTICVHRTNTTQTPMH</sequence>
<name>A0ABV3LZV4_9ACTN</name>
<protein>
    <submittedName>
        <fullName evidence="1">Uncharacterized protein</fullName>
    </submittedName>
</protein>
<evidence type="ECO:0000313" key="1">
    <source>
        <dbReference type="EMBL" id="MEW2364996.1"/>
    </source>
</evidence>
<organism evidence="1 2">
    <name type="scientific">Streptomyces huasconensis</name>
    <dbReference type="NCBI Taxonomy" id="1854574"/>
    <lineage>
        <taxon>Bacteria</taxon>
        <taxon>Bacillati</taxon>
        <taxon>Actinomycetota</taxon>
        <taxon>Actinomycetes</taxon>
        <taxon>Kitasatosporales</taxon>
        <taxon>Streptomycetaceae</taxon>
        <taxon>Streptomyces</taxon>
    </lineage>
</organism>